<organism evidence="2 3">
    <name type="scientific">Babesia bigemina</name>
    <dbReference type="NCBI Taxonomy" id="5866"/>
    <lineage>
        <taxon>Eukaryota</taxon>
        <taxon>Sar</taxon>
        <taxon>Alveolata</taxon>
        <taxon>Apicomplexa</taxon>
        <taxon>Aconoidasida</taxon>
        <taxon>Piroplasmida</taxon>
        <taxon>Babesiidae</taxon>
        <taxon>Babesia</taxon>
    </lineage>
</organism>
<dbReference type="InterPro" id="IPR006735">
    <property type="entry name" value="Rtf2"/>
</dbReference>
<reference evidence="3" key="1">
    <citation type="journal article" date="2014" name="Nucleic Acids Res.">
        <title>The evolutionary dynamics of variant antigen genes in Babesia reveal a history of genomic innovation underlying host-parasite interaction.</title>
        <authorList>
            <person name="Jackson A.P."/>
            <person name="Otto T.D."/>
            <person name="Darby A."/>
            <person name="Ramaprasad A."/>
            <person name="Xia D."/>
            <person name="Echaide I.E."/>
            <person name="Farber M."/>
            <person name="Gahlot S."/>
            <person name="Gamble J."/>
            <person name="Gupta D."/>
            <person name="Gupta Y."/>
            <person name="Jackson L."/>
            <person name="Malandrin L."/>
            <person name="Malas T.B."/>
            <person name="Moussa E."/>
            <person name="Nair M."/>
            <person name="Reid A.J."/>
            <person name="Sanders M."/>
            <person name="Sharma J."/>
            <person name="Tracey A."/>
            <person name="Quail M.A."/>
            <person name="Weir W."/>
            <person name="Wastling J.M."/>
            <person name="Hall N."/>
            <person name="Willadsen P."/>
            <person name="Lingelbach K."/>
            <person name="Shiels B."/>
            <person name="Tait A."/>
            <person name="Berriman M."/>
            <person name="Allred D.R."/>
            <person name="Pain A."/>
        </authorList>
    </citation>
    <scope>NUCLEOTIDE SEQUENCE [LARGE SCALE GENOMIC DNA]</scope>
    <source>
        <strain evidence="3">Bond</strain>
    </source>
</reference>
<evidence type="ECO:0000313" key="3">
    <source>
        <dbReference type="Proteomes" id="UP000033188"/>
    </source>
</evidence>
<dbReference type="OMA" id="NRGVLIW"/>
<gene>
    <name evidence="2" type="ORF">BBBOND_0108260</name>
</gene>
<dbReference type="VEuPathDB" id="PiroplasmaDB:BBBOND_0108260"/>
<dbReference type="GO" id="GO:0005634">
    <property type="term" value="C:nucleus"/>
    <property type="evidence" value="ECO:0007669"/>
    <property type="project" value="TreeGrafter"/>
</dbReference>
<proteinExistence type="inferred from homology"/>
<dbReference type="STRING" id="5866.A0A061D1K9"/>
<dbReference type="Pfam" id="PF04641">
    <property type="entry name" value="Rtf2"/>
    <property type="match status" value="1"/>
</dbReference>
<dbReference type="AlphaFoldDB" id="A0A061D1K9"/>
<comment type="similarity">
    <text evidence="1">Belongs to the rtf2 family.</text>
</comment>
<dbReference type="EMBL" id="LK391707">
    <property type="protein sequence ID" value="CDR94528.1"/>
    <property type="molecule type" value="Genomic_DNA"/>
</dbReference>
<name>A0A061D1K9_BABBI</name>
<dbReference type="GeneID" id="24563069"/>
<protein>
    <submittedName>
        <fullName evidence="2">PROTEIN C20ORF43 HOMOLOG, putative</fullName>
    </submittedName>
</protein>
<evidence type="ECO:0000313" key="2">
    <source>
        <dbReference type="EMBL" id="CDR94528.1"/>
    </source>
</evidence>
<dbReference type="KEGG" id="bbig:BBBOND_0108260"/>
<dbReference type="CDD" id="cd16653">
    <property type="entry name" value="RING-like_Rtf2"/>
    <property type="match status" value="1"/>
</dbReference>
<sequence length="216" mass="24062">MGGDGGSIPGRIDLVRTSGYTFVRNLGGMGYSPNTQIKAADEHLTSSQIKDLRWKTCSLSQQPLSPPIVACRIGILYNKESVIEYILAKKPLVSMQHTKGLKDFKEVKFKVDPATRRFVCPLTCTEFTGSNRGVLIWKCGCCMSERAFKELMKGYKSQTDAQCPACNATFTYNPQVFDPQCTTLDPLSHDVVVVVPDTLEENYLRAKLMRRAKPAK</sequence>
<keyword evidence="3" id="KW-1185">Reference proteome</keyword>
<dbReference type="OrthoDB" id="247013at2759"/>
<accession>A0A061D1K9</accession>
<dbReference type="InterPro" id="IPR027799">
    <property type="entry name" value="Rtf2_RING-finger"/>
</dbReference>
<dbReference type="PANTHER" id="PTHR12775">
    <property type="entry name" value="PROTEIN C20ORF43 HOMOLOG"/>
    <property type="match status" value="1"/>
</dbReference>
<dbReference type="GO" id="GO:0006274">
    <property type="term" value="P:DNA replication termination"/>
    <property type="evidence" value="ECO:0007669"/>
    <property type="project" value="TreeGrafter"/>
</dbReference>
<evidence type="ECO:0000256" key="1">
    <source>
        <dbReference type="ARBA" id="ARBA00009885"/>
    </source>
</evidence>
<dbReference type="Proteomes" id="UP000033188">
    <property type="component" value="Chromosome 1"/>
</dbReference>
<dbReference type="PANTHER" id="PTHR12775:SF0">
    <property type="entry name" value="REPLICATION TERMINATION FACTOR 2"/>
    <property type="match status" value="1"/>
</dbReference>
<dbReference type="RefSeq" id="XP_012766714.1">
    <property type="nucleotide sequence ID" value="XM_012911260.1"/>
</dbReference>